<dbReference type="Proteomes" id="UP000033121">
    <property type="component" value="Unassembled WGS sequence"/>
</dbReference>
<dbReference type="STRING" id="1220578.FPE01S_05_01200"/>
<evidence type="ECO:0000256" key="1">
    <source>
        <dbReference type="SAM" id="MobiDB-lite"/>
    </source>
</evidence>
<dbReference type="AlphaFoldDB" id="A0A0E9N7U0"/>
<evidence type="ECO:0000313" key="3">
    <source>
        <dbReference type="Proteomes" id="UP000033121"/>
    </source>
</evidence>
<keyword evidence="3" id="KW-1185">Reference proteome</keyword>
<protein>
    <submittedName>
        <fullName evidence="2">Uncharacterized protein</fullName>
    </submittedName>
</protein>
<accession>A0A0E9N7U0</accession>
<gene>
    <name evidence="2" type="ORF">FPE01S_05_01200</name>
</gene>
<proteinExistence type="predicted"/>
<feature type="region of interest" description="Disordered" evidence="1">
    <location>
        <begin position="68"/>
        <end position="105"/>
    </location>
</feature>
<dbReference type="RefSeq" id="WP_046371437.1">
    <property type="nucleotide sequence ID" value="NZ_BBWV01000005.1"/>
</dbReference>
<comment type="caution">
    <text evidence="2">The sequence shown here is derived from an EMBL/GenBank/DDBJ whole genome shotgun (WGS) entry which is preliminary data.</text>
</comment>
<evidence type="ECO:0000313" key="2">
    <source>
        <dbReference type="EMBL" id="GAO45425.1"/>
    </source>
</evidence>
<feature type="compositionally biased region" description="Acidic residues" evidence="1">
    <location>
        <begin position="78"/>
        <end position="90"/>
    </location>
</feature>
<reference evidence="2 3" key="1">
    <citation type="submission" date="2015-04" db="EMBL/GenBank/DDBJ databases">
        <title>Whole genome shotgun sequence of Flavihumibacter petaseus NBRC 106054.</title>
        <authorList>
            <person name="Miyazawa S."/>
            <person name="Hosoyama A."/>
            <person name="Hashimoto M."/>
            <person name="Noguchi M."/>
            <person name="Tsuchikane K."/>
            <person name="Ohji S."/>
            <person name="Yamazoe A."/>
            <person name="Ichikawa N."/>
            <person name="Kimura A."/>
            <person name="Fujita N."/>
        </authorList>
    </citation>
    <scope>NUCLEOTIDE SEQUENCE [LARGE SCALE GENOMIC DNA]</scope>
    <source>
        <strain evidence="2 3">NBRC 106054</strain>
    </source>
</reference>
<dbReference type="EMBL" id="BBWV01000005">
    <property type="protein sequence ID" value="GAO45425.1"/>
    <property type="molecule type" value="Genomic_DNA"/>
</dbReference>
<sequence length="633" mass="72123">MKLFITAISLIALPLLVVAQVKPTRILGTFVYQKKVYNYDFSMLAADRYSFNISRAFTRSTHSDTTIKDLSKTTDQTAMEEETNEEEISDQPDKTGKNGSDTTNAGALPLSGFDVDGFVTLFTEIMTEIQGATDNDTLGNVAREVFFSIKARLQFVDDEPVTAYLILKKDRINSFLKNNSSTYYRGVYGLLYFNHFINHVSVETEGGAIKNITVQVVDTSLAARSIQSPRDYIEFKNQFPISISGKFDPEKFANIKLYAYNAAGIRGLTRYIKMGDLLTLNIVLESEKEDYSPSDRTVALSPANPIAELKKEKRSRILEIAAFTDFIGLDQEEPNGLIQIEARRKININSKSNLLINASKDELSENVQFGKIEKTVILERKKKKVLYGLKLRGSNTKYLPLTKAEKDKLIVGEGDESTLKKIDSFGWQTVVVKNRKFHSPYFTLFPYIEPKLLFSKLEQHNRVIDSGKLVSNQITPIQLYRYQLASFGAQVNIIRFNFPQLKFNVSPLNIGYYWFRTRVGSPSDSLTQNSIPLNSQYFSWGAQVNFQPDHRWGASLSAEYIREKILNDAYSLTNKNGLFQYGFDGHLKTGDYSKLFFRFRWTHEHHNRNDNFTQIQLGYSLNLFVGPSNDDKK</sequence>
<name>A0A0E9N7U0_9BACT</name>
<organism evidence="2 3">
    <name type="scientific">Flavihumibacter petaseus NBRC 106054</name>
    <dbReference type="NCBI Taxonomy" id="1220578"/>
    <lineage>
        <taxon>Bacteria</taxon>
        <taxon>Pseudomonadati</taxon>
        <taxon>Bacteroidota</taxon>
        <taxon>Chitinophagia</taxon>
        <taxon>Chitinophagales</taxon>
        <taxon>Chitinophagaceae</taxon>
        <taxon>Flavihumibacter</taxon>
    </lineage>
</organism>
<dbReference type="OrthoDB" id="1154025at2"/>